<keyword evidence="1" id="KW-1133">Transmembrane helix</keyword>
<evidence type="ECO:0000256" key="1">
    <source>
        <dbReference type="SAM" id="Phobius"/>
    </source>
</evidence>
<evidence type="ECO:0000313" key="3">
    <source>
        <dbReference type="Proteomes" id="UP000182985"/>
    </source>
</evidence>
<keyword evidence="1" id="KW-0812">Transmembrane</keyword>
<dbReference type="Proteomes" id="UP000182985">
    <property type="component" value="Unassembled WGS sequence"/>
</dbReference>
<dbReference type="EMBL" id="MOEC01000020">
    <property type="protein sequence ID" value="OIS92026.1"/>
    <property type="molecule type" value="Genomic_DNA"/>
</dbReference>
<feature type="transmembrane region" description="Helical" evidence="1">
    <location>
        <begin position="7"/>
        <end position="24"/>
    </location>
</feature>
<protein>
    <submittedName>
        <fullName evidence="2">Uncharacterized protein</fullName>
    </submittedName>
</protein>
<reference evidence="2 3" key="1">
    <citation type="submission" date="2016-10" db="EMBL/GenBank/DDBJ databases">
        <title>The Draft Genome Sequence of the Potato Rhizosphere Bacteria Ochrobactrum sp. IPA7.2.</title>
        <authorList>
            <person name="Gogoleva N.E."/>
            <person name="Khlopko Y.A."/>
            <person name="Burygin G.L."/>
            <person name="Plotnikov A.O."/>
        </authorList>
    </citation>
    <scope>NUCLEOTIDE SEQUENCE [LARGE SCALE GENOMIC DNA]</scope>
    <source>
        <strain evidence="2 3">IPA7.2</strain>
    </source>
</reference>
<proteinExistence type="predicted"/>
<feature type="transmembrane region" description="Helical" evidence="1">
    <location>
        <begin position="30"/>
        <end position="52"/>
    </location>
</feature>
<keyword evidence="1" id="KW-0472">Membrane</keyword>
<sequence length="60" mass="6890">MMNLRRLVIFGIFFATFIGLTSVISGWPKTAYACGGLVIALSLFCIVMDIWVRRYWQKQS</sequence>
<dbReference type="AlphaFoldDB" id="A0A1J6HZG3"/>
<gene>
    <name evidence="2" type="ORF">BLA27_18120</name>
</gene>
<accession>A0A1J6HZG3</accession>
<evidence type="ECO:0000313" key="2">
    <source>
        <dbReference type="EMBL" id="OIS92026.1"/>
    </source>
</evidence>
<comment type="caution">
    <text evidence="2">The sequence shown here is derived from an EMBL/GenBank/DDBJ whole genome shotgun (WGS) entry which is preliminary data.</text>
</comment>
<organism evidence="2 3">
    <name type="scientific">Brucella cytisi</name>
    <dbReference type="NCBI Taxonomy" id="407152"/>
    <lineage>
        <taxon>Bacteria</taxon>
        <taxon>Pseudomonadati</taxon>
        <taxon>Pseudomonadota</taxon>
        <taxon>Alphaproteobacteria</taxon>
        <taxon>Hyphomicrobiales</taxon>
        <taxon>Brucellaceae</taxon>
        <taxon>Brucella/Ochrobactrum group</taxon>
        <taxon>Brucella</taxon>
    </lineage>
</organism>
<name>A0A1J6HZG3_9HYPH</name>
<keyword evidence="3" id="KW-1185">Reference proteome</keyword>